<evidence type="ECO:0000313" key="3">
    <source>
        <dbReference type="EMBL" id="KAK0410043.1"/>
    </source>
</evidence>
<organism evidence="3 4">
    <name type="scientific">Steinernema hermaphroditum</name>
    <dbReference type="NCBI Taxonomy" id="289476"/>
    <lineage>
        <taxon>Eukaryota</taxon>
        <taxon>Metazoa</taxon>
        <taxon>Ecdysozoa</taxon>
        <taxon>Nematoda</taxon>
        <taxon>Chromadorea</taxon>
        <taxon>Rhabditida</taxon>
        <taxon>Tylenchina</taxon>
        <taxon>Panagrolaimomorpha</taxon>
        <taxon>Strongyloidoidea</taxon>
        <taxon>Steinernematidae</taxon>
        <taxon>Steinernema</taxon>
    </lineage>
</organism>
<feature type="domain" description="CCD97-like C-terminal" evidence="2">
    <location>
        <begin position="110"/>
        <end position="328"/>
    </location>
</feature>
<evidence type="ECO:0000313" key="4">
    <source>
        <dbReference type="Proteomes" id="UP001175271"/>
    </source>
</evidence>
<dbReference type="EMBL" id="JAUCMV010000003">
    <property type="protein sequence ID" value="KAK0410043.1"/>
    <property type="molecule type" value="Genomic_DNA"/>
</dbReference>
<feature type="region of interest" description="Disordered" evidence="1">
    <location>
        <begin position="309"/>
        <end position="328"/>
    </location>
</feature>
<feature type="region of interest" description="Disordered" evidence="1">
    <location>
        <begin position="248"/>
        <end position="275"/>
    </location>
</feature>
<evidence type="ECO:0000259" key="2">
    <source>
        <dbReference type="Pfam" id="PF09747"/>
    </source>
</evidence>
<dbReference type="Proteomes" id="UP001175271">
    <property type="component" value="Unassembled WGS sequence"/>
</dbReference>
<dbReference type="InterPro" id="IPR040233">
    <property type="entry name" value="CCD97-like_C"/>
</dbReference>
<dbReference type="Pfam" id="PF09747">
    <property type="entry name" value="CCD97-like_C"/>
    <property type="match status" value="1"/>
</dbReference>
<gene>
    <name evidence="3" type="ORF">QR680_004910</name>
</gene>
<protein>
    <recommendedName>
        <fullName evidence="2">CCD97-like C-terminal domain-containing protein</fullName>
    </recommendedName>
</protein>
<dbReference type="AlphaFoldDB" id="A0AA39LUG0"/>
<feature type="compositionally biased region" description="Basic and acidic residues" evidence="1">
    <location>
        <begin position="179"/>
        <end position="191"/>
    </location>
</feature>
<keyword evidence="4" id="KW-1185">Reference proteome</keyword>
<sequence>MVAESLNADPEPSCSANENLYGRILASEDAYFCSQQRDSEDLSEPAKLKILDDLFKSKPTVFLQRYYRLLLPEHKKYFLDRVDRYSVDFYFNEIARQVAPPKRTNAAVRNARYLTLMKLKSDGDYFSNAKMREREPVLFDKMIGRFLTDQEKVYLRPTVERAGTLSGLLDEFDQAQRVSDRRQNELSDWSHSEPQACSSKTKGVSDSVMRHADRRLVEEDEFEPEFDSDDESEEAMRAVARRMQKVDIDGEQHEASPMDESAPGSSCEDDDTVDQEMLREEFISHMENRFLNGKDAEFFDYSDIDRTHSKEYDKIRDQDMEDKYFDED</sequence>
<proteinExistence type="predicted"/>
<comment type="caution">
    <text evidence="3">The sequence shown here is derived from an EMBL/GenBank/DDBJ whole genome shotgun (WGS) entry which is preliminary data.</text>
</comment>
<feature type="compositionally biased region" description="Acidic residues" evidence="1">
    <location>
        <begin position="218"/>
        <end position="233"/>
    </location>
</feature>
<feature type="compositionally biased region" description="Basic and acidic residues" evidence="1">
    <location>
        <begin position="208"/>
        <end position="217"/>
    </location>
</feature>
<evidence type="ECO:0000256" key="1">
    <source>
        <dbReference type="SAM" id="MobiDB-lite"/>
    </source>
</evidence>
<dbReference type="PANTHER" id="PTHR31840:SF1">
    <property type="entry name" value="COILED-COIL DOMAIN-CONTAINING PROTEIN 97"/>
    <property type="match status" value="1"/>
</dbReference>
<feature type="region of interest" description="Disordered" evidence="1">
    <location>
        <begin position="179"/>
        <end position="235"/>
    </location>
</feature>
<dbReference type="PANTHER" id="PTHR31840">
    <property type="entry name" value="COILED-COIL DOMAIN-CONTAINING PROTEIN 97"/>
    <property type="match status" value="1"/>
</dbReference>
<accession>A0AA39LUG0</accession>
<dbReference type="InterPro" id="IPR018613">
    <property type="entry name" value="Ccdc97-like"/>
</dbReference>
<feature type="compositionally biased region" description="Polar residues" evidence="1">
    <location>
        <begin position="192"/>
        <end position="204"/>
    </location>
</feature>
<name>A0AA39LUG0_9BILA</name>
<reference evidence="3" key="1">
    <citation type="submission" date="2023-06" db="EMBL/GenBank/DDBJ databases">
        <title>Genomic analysis of the entomopathogenic nematode Steinernema hermaphroditum.</title>
        <authorList>
            <person name="Schwarz E.M."/>
            <person name="Heppert J.K."/>
            <person name="Baniya A."/>
            <person name="Schwartz H.T."/>
            <person name="Tan C.-H."/>
            <person name="Antoshechkin I."/>
            <person name="Sternberg P.W."/>
            <person name="Goodrich-Blair H."/>
            <person name="Dillman A.R."/>
        </authorList>
    </citation>
    <scope>NUCLEOTIDE SEQUENCE</scope>
    <source>
        <strain evidence="3">PS9179</strain>
        <tissue evidence="3">Whole animal</tissue>
    </source>
</reference>